<comment type="function">
    <text evidence="1">General (non sugar-specific) component of the phosphoenolpyruvate-dependent sugar phosphotransferase system (sugar PTS). This major carbohydrate active-transport system catalyzes the phosphorylation of incoming sugar substrates concomitantly with their translocation across the cell membrane. The phosphoryl group from phosphoenolpyruvate (PEP) is transferred to the phosphoryl carrier protein HPr by enzyme I. Phospho-HPr then transfers it to the PTS EIIA domain.</text>
</comment>
<dbReference type="Gene3D" id="3.30.1340.10">
    <property type="entry name" value="HPr-like"/>
    <property type="match status" value="1"/>
</dbReference>
<evidence type="ECO:0000256" key="3">
    <source>
        <dbReference type="ARBA" id="ARBA00020422"/>
    </source>
</evidence>
<name>A0A939QG19_9MICO</name>
<dbReference type="InterPro" id="IPR050399">
    <property type="entry name" value="HPr"/>
</dbReference>
<dbReference type="Pfam" id="PF00381">
    <property type="entry name" value="PTS-HPr"/>
    <property type="match status" value="1"/>
</dbReference>
<dbReference type="InterPro" id="IPR001020">
    <property type="entry name" value="PTS_HPr_His_P_site"/>
</dbReference>
<dbReference type="Proteomes" id="UP000668403">
    <property type="component" value="Unassembled WGS sequence"/>
</dbReference>
<keyword evidence="8" id="KW-1185">Reference proteome</keyword>
<dbReference type="PANTHER" id="PTHR33705">
    <property type="entry name" value="PHOSPHOCARRIER PROTEIN HPR"/>
    <property type="match status" value="1"/>
</dbReference>
<comment type="caution">
    <text evidence="7">The sequence shown here is derived from an EMBL/GenBank/DDBJ whole genome shotgun (WGS) entry which is preliminary data.</text>
</comment>
<dbReference type="PROSITE" id="PS00369">
    <property type="entry name" value="PTS_HPR_HIS"/>
    <property type="match status" value="1"/>
</dbReference>
<evidence type="ECO:0000313" key="8">
    <source>
        <dbReference type="Proteomes" id="UP000668403"/>
    </source>
</evidence>
<keyword evidence="4" id="KW-0963">Cytoplasm</keyword>
<dbReference type="PROSITE" id="PS51350">
    <property type="entry name" value="PTS_HPR_DOM"/>
    <property type="match status" value="1"/>
</dbReference>
<reference evidence="7" key="1">
    <citation type="submission" date="2021-03" db="EMBL/GenBank/DDBJ databases">
        <title>Leucobacter chromiisoli sp. nov., isolated from chromium-containing soil of chemical plant.</title>
        <authorList>
            <person name="Xu Z."/>
        </authorList>
    </citation>
    <scope>NUCLEOTIDE SEQUENCE</scope>
    <source>
        <strain evidence="7">K 70/01</strain>
    </source>
</reference>
<comment type="subcellular location">
    <subcellularLocation>
        <location evidence="2">Cytoplasm</location>
    </subcellularLocation>
</comment>
<keyword evidence="5" id="KW-0598">Phosphotransferase system</keyword>
<gene>
    <name evidence="7" type="ORF">J4H85_11190</name>
</gene>
<evidence type="ECO:0000256" key="5">
    <source>
        <dbReference type="ARBA" id="ARBA00022683"/>
    </source>
</evidence>
<evidence type="ECO:0000256" key="1">
    <source>
        <dbReference type="ARBA" id="ARBA00003681"/>
    </source>
</evidence>
<dbReference type="InterPro" id="IPR035895">
    <property type="entry name" value="HPr-like_sf"/>
</dbReference>
<dbReference type="GO" id="GO:0009401">
    <property type="term" value="P:phosphoenolpyruvate-dependent sugar phosphotransferase system"/>
    <property type="evidence" value="ECO:0007669"/>
    <property type="project" value="UniProtKB-KW"/>
</dbReference>
<evidence type="ECO:0000256" key="4">
    <source>
        <dbReference type="ARBA" id="ARBA00022490"/>
    </source>
</evidence>
<dbReference type="CDD" id="cd00367">
    <property type="entry name" value="PTS-HPr_like"/>
    <property type="match status" value="1"/>
</dbReference>
<evidence type="ECO:0000256" key="2">
    <source>
        <dbReference type="ARBA" id="ARBA00004496"/>
    </source>
</evidence>
<organism evidence="7 8">
    <name type="scientific">Leucobacter tardus</name>
    <dbReference type="NCBI Taxonomy" id="501483"/>
    <lineage>
        <taxon>Bacteria</taxon>
        <taxon>Bacillati</taxon>
        <taxon>Actinomycetota</taxon>
        <taxon>Actinomycetes</taxon>
        <taxon>Micrococcales</taxon>
        <taxon>Microbacteriaceae</taxon>
        <taxon>Leucobacter</taxon>
    </lineage>
</organism>
<evidence type="ECO:0000259" key="6">
    <source>
        <dbReference type="PROSITE" id="PS51350"/>
    </source>
</evidence>
<protein>
    <recommendedName>
        <fullName evidence="3">Phosphocarrier protein HPr</fullName>
    </recommendedName>
</protein>
<dbReference type="InterPro" id="IPR000032">
    <property type="entry name" value="HPr-like"/>
</dbReference>
<dbReference type="RefSeq" id="WP_208239648.1">
    <property type="nucleotide sequence ID" value="NZ_BAAAQU010000002.1"/>
</dbReference>
<dbReference type="GO" id="GO:0005737">
    <property type="term" value="C:cytoplasm"/>
    <property type="evidence" value="ECO:0007669"/>
    <property type="project" value="UniProtKB-SubCell"/>
</dbReference>
<dbReference type="NCBIfam" id="TIGR01003">
    <property type="entry name" value="PTS_HPr_family"/>
    <property type="match status" value="1"/>
</dbReference>
<dbReference type="AlphaFoldDB" id="A0A939QG19"/>
<dbReference type="EMBL" id="JAGFBF010000005">
    <property type="protein sequence ID" value="MBO2990558.1"/>
    <property type="molecule type" value="Genomic_DNA"/>
</dbReference>
<proteinExistence type="predicted"/>
<dbReference type="PANTHER" id="PTHR33705:SF2">
    <property type="entry name" value="PHOSPHOCARRIER PROTEIN NPR"/>
    <property type="match status" value="1"/>
</dbReference>
<sequence>MATRSVTIASSVGLHARPASLFVEAVGDSGLDVEIGRPGEAAVDAGSILGVMALGAKHGEEVVLSAEGDDADAVLDRLAELLATDLDAQ</sequence>
<feature type="domain" description="HPr" evidence="6">
    <location>
        <begin position="1"/>
        <end position="89"/>
    </location>
</feature>
<dbReference type="SUPFAM" id="SSF55594">
    <property type="entry name" value="HPr-like"/>
    <property type="match status" value="1"/>
</dbReference>
<accession>A0A939QG19</accession>
<evidence type="ECO:0000313" key="7">
    <source>
        <dbReference type="EMBL" id="MBO2990558.1"/>
    </source>
</evidence>
<dbReference type="PRINTS" id="PR00107">
    <property type="entry name" value="PHOSPHOCPHPR"/>
</dbReference>